<dbReference type="EC" id="2.1.1.72" evidence="1"/>
<dbReference type="Proteomes" id="UP001207736">
    <property type="component" value="Unassembled WGS sequence"/>
</dbReference>
<dbReference type="InterPro" id="IPR012327">
    <property type="entry name" value="MeTrfase_D12"/>
</dbReference>
<keyword evidence="3" id="KW-0808">Transferase</keyword>
<evidence type="ECO:0000313" key="8">
    <source>
        <dbReference type="Proteomes" id="UP001207736"/>
    </source>
</evidence>
<sequence length="134" mass="15475">MKSGKNQRNLSNKIRSFDKLYSERLQTVQIENNDACVVVKAHDSENTFVYCDPPYVGARQGHYGGYEQIHFDELLETLSQIKGKFLLSSYQNEELTKYVDKMGWYQKRIKLNLGSSNLKGTTKTEILIANYPIE</sequence>
<keyword evidence="4" id="KW-0949">S-adenosyl-L-methionine</keyword>
<evidence type="ECO:0000256" key="5">
    <source>
        <dbReference type="ARBA" id="ARBA00047942"/>
    </source>
</evidence>
<evidence type="ECO:0000256" key="2">
    <source>
        <dbReference type="ARBA" id="ARBA00022603"/>
    </source>
</evidence>
<dbReference type="Gene3D" id="3.40.50.150">
    <property type="entry name" value="Vaccinia Virus protein VP39"/>
    <property type="match status" value="1"/>
</dbReference>
<evidence type="ECO:0000256" key="3">
    <source>
        <dbReference type="ARBA" id="ARBA00022679"/>
    </source>
</evidence>
<organism evidence="6 8">
    <name type="scientific">Capnocytophaga catalasegens</name>
    <dbReference type="NCBI Taxonomy" id="1004260"/>
    <lineage>
        <taxon>Bacteria</taxon>
        <taxon>Pseudomonadati</taxon>
        <taxon>Bacteroidota</taxon>
        <taxon>Flavobacteriia</taxon>
        <taxon>Flavobacteriales</taxon>
        <taxon>Flavobacteriaceae</taxon>
        <taxon>Capnocytophaga</taxon>
    </lineage>
</organism>
<comment type="catalytic activity">
    <reaction evidence="5">
        <text>a 2'-deoxyadenosine in DNA + S-adenosyl-L-methionine = an N(6)-methyl-2'-deoxyadenosine in DNA + S-adenosyl-L-homocysteine + H(+)</text>
        <dbReference type="Rhea" id="RHEA:15197"/>
        <dbReference type="Rhea" id="RHEA-COMP:12418"/>
        <dbReference type="Rhea" id="RHEA-COMP:12419"/>
        <dbReference type="ChEBI" id="CHEBI:15378"/>
        <dbReference type="ChEBI" id="CHEBI:57856"/>
        <dbReference type="ChEBI" id="CHEBI:59789"/>
        <dbReference type="ChEBI" id="CHEBI:90615"/>
        <dbReference type="ChEBI" id="CHEBI:90616"/>
        <dbReference type="EC" id="2.1.1.72"/>
    </reaction>
</comment>
<dbReference type="AlphaFoldDB" id="A0AAV5AS40"/>
<dbReference type="GO" id="GO:0032259">
    <property type="term" value="P:methylation"/>
    <property type="evidence" value="ECO:0007669"/>
    <property type="project" value="UniProtKB-KW"/>
</dbReference>
<accession>A0AAV5AS40</accession>
<dbReference type="EMBL" id="BQKA01000023">
    <property type="protein sequence ID" value="GJM50158.1"/>
    <property type="molecule type" value="Genomic_DNA"/>
</dbReference>
<dbReference type="SUPFAM" id="SSF53335">
    <property type="entry name" value="S-adenosyl-L-methionine-dependent methyltransferases"/>
    <property type="match status" value="1"/>
</dbReference>
<dbReference type="GO" id="GO:0009007">
    <property type="term" value="F:site-specific DNA-methyltransferase (adenine-specific) activity"/>
    <property type="evidence" value="ECO:0007669"/>
    <property type="project" value="UniProtKB-EC"/>
</dbReference>
<name>A0AAV5AS40_9FLAO</name>
<gene>
    <name evidence="6" type="ORF">RCZ15_11320</name>
    <name evidence="7" type="ORF">RCZ16_03970</name>
</gene>
<dbReference type="InterPro" id="IPR002052">
    <property type="entry name" value="DNA_methylase_N6_adenine_CS"/>
</dbReference>
<reference evidence="6 9" key="1">
    <citation type="submission" date="2021-11" db="EMBL/GenBank/DDBJ databases">
        <title>Draft genome sequence of Capnocytophaga sp. strain KC07075 isolated from cat oral cavity.</title>
        <authorList>
            <person name="Suzuki M."/>
            <person name="Imaoka K."/>
            <person name="Kimura M."/>
            <person name="Morikawa S."/>
            <person name="Maeda K."/>
        </authorList>
    </citation>
    <scope>NUCLEOTIDE SEQUENCE</scope>
    <source>
        <strain evidence="6">KC07075</strain>
        <strain evidence="7 9">KC07079</strain>
    </source>
</reference>
<dbReference type="InterPro" id="IPR029063">
    <property type="entry name" value="SAM-dependent_MTases_sf"/>
</dbReference>
<dbReference type="EMBL" id="BQKB01000008">
    <property type="protein sequence ID" value="GJM52079.1"/>
    <property type="molecule type" value="Genomic_DNA"/>
</dbReference>
<evidence type="ECO:0000256" key="4">
    <source>
        <dbReference type="ARBA" id="ARBA00022691"/>
    </source>
</evidence>
<dbReference type="GO" id="GO:0043565">
    <property type="term" value="F:sequence-specific DNA binding"/>
    <property type="evidence" value="ECO:0007669"/>
    <property type="project" value="TreeGrafter"/>
</dbReference>
<proteinExistence type="predicted"/>
<evidence type="ECO:0000313" key="6">
    <source>
        <dbReference type="EMBL" id="GJM50158.1"/>
    </source>
</evidence>
<keyword evidence="2" id="KW-0489">Methyltransferase</keyword>
<dbReference type="GO" id="GO:0009307">
    <property type="term" value="P:DNA restriction-modification system"/>
    <property type="evidence" value="ECO:0007669"/>
    <property type="project" value="InterPro"/>
</dbReference>
<evidence type="ECO:0000256" key="1">
    <source>
        <dbReference type="ARBA" id="ARBA00011900"/>
    </source>
</evidence>
<dbReference type="GO" id="GO:0006298">
    <property type="term" value="P:mismatch repair"/>
    <property type="evidence" value="ECO:0007669"/>
    <property type="project" value="TreeGrafter"/>
</dbReference>
<evidence type="ECO:0000313" key="9">
    <source>
        <dbReference type="Proteomes" id="UP001208692"/>
    </source>
</evidence>
<evidence type="ECO:0000313" key="7">
    <source>
        <dbReference type="EMBL" id="GJM52079.1"/>
    </source>
</evidence>
<dbReference type="Proteomes" id="UP001208692">
    <property type="component" value="Unassembled WGS sequence"/>
</dbReference>
<dbReference type="PANTHER" id="PTHR30481">
    <property type="entry name" value="DNA ADENINE METHYLASE"/>
    <property type="match status" value="1"/>
</dbReference>
<dbReference type="PROSITE" id="PS00092">
    <property type="entry name" value="N6_MTASE"/>
    <property type="match status" value="1"/>
</dbReference>
<comment type="caution">
    <text evidence="6">The sequence shown here is derived from an EMBL/GenBank/DDBJ whole genome shotgun (WGS) entry which is preliminary data.</text>
</comment>
<keyword evidence="9" id="KW-1185">Reference proteome</keyword>
<dbReference type="Pfam" id="PF02086">
    <property type="entry name" value="MethyltransfD12"/>
    <property type="match status" value="1"/>
</dbReference>
<protein>
    <recommendedName>
        <fullName evidence="1">site-specific DNA-methyltransferase (adenine-specific)</fullName>
        <ecNumber evidence="1">2.1.1.72</ecNumber>
    </recommendedName>
</protein>
<dbReference type="GO" id="GO:1904047">
    <property type="term" value="F:S-adenosyl-L-methionine binding"/>
    <property type="evidence" value="ECO:0007669"/>
    <property type="project" value="TreeGrafter"/>
</dbReference>